<dbReference type="SUPFAM" id="SSF110087">
    <property type="entry name" value="DR1885-like metal-binding protein"/>
    <property type="match status" value="1"/>
</dbReference>
<dbReference type="AlphaFoldDB" id="A0A940WB32"/>
<dbReference type="Gene3D" id="2.60.40.1890">
    <property type="entry name" value="PCu(A)C copper chaperone"/>
    <property type="match status" value="1"/>
</dbReference>
<feature type="region of interest" description="Disordered" evidence="1">
    <location>
        <begin position="152"/>
        <end position="192"/>
    </location>
</feature>
<comment type="caution">
    <text evidence="2">The sequence shown here is derived from an EMBL/GenBank/DDBJ whole genome shotgun (WGS) entry which is preliminary data.</text>
</comment>
<reference evidence="2" key="1">
    <citation type="submission" date="2021-02" db="EMBL/GenBank/DDBJ databases">
        <title>Draft genome sequence of Microbispora sp. RL4-1S isolated from rice leaves in Thailand.</title>
        <authorList>
            <person name="Muangham S."/>
            <person name="Duangmal K."/>
        </authorList>
    </citation>
    <scope>NUCLEOTIDE SEQUENCE</scope>
    <source>
        <strain evidence="2">RL4-1S</strain>
    </source>
</reference>
<protein>
    <submittedName>
        <fullName evidence="2">Copper chaperone PCu(A)C</fullName>
    </submittedName>
</protein>
<gene>
    <name evidence="2" type="ORF">JOL79_00175</name>
</gene>
<dbReference type="Pfam" id="PF04314">
    <property type="entry name" value="PCuAC"/>
    <property type="match status" value="1"/>
</dbReference>
<dbReference type="EMBL" id="JAFCNB010000001">
    <property type="protein sequence ID" value="MBP2702211.1"/>
    <property type="molecule type" value="Genomic_DNA"/>
</dbReference>
<evidence type="ECO:0000313" key="3">
    <source>
        <dbReference type="Proteomes" id="UP000674234"/>
    </source>
</evidence>
<dbReference type="Proteomes" id="UP000674234">
    <property type="component" value="Unassembled WGS sequence"/>
</dbReference>
<keyword evidence="3" id="KW-1185">Reference proteome</keyword>
<evidence type="ECO:0000256" key="1">
    <source>
        <dbReference type="SAM" id="MobiDB-lite"/>
    </source>
</evidence>
<dbReference type="InterPro" id="IPR007410">
    <property type="entry name" value="LpqE-like"/>
</dbReference>
<feature type="compositionally biased region" description="Low complexity" evidence="1">
    <location>
        <begin position="161"/>
        <end position="177"/>
    </location>
</feature>
<accession>A0A940WB32</accession>
<dbReference type="RefSeq" id="WP_210153537.1">
    <property type="nucleotide sequence ID" value="NZ_JAFCNB010000001.1"/>
</dbReference>
<evidence type="ECO:0000313" key="2">
    <source>
        <dbReference type="EMBL" id="MBP2702211.1"/>
    </source>
</evidence>
<proteinExistence type="predicted"/>
<feature type="region of interest" description="Disordered" evidence="1">
    <location>
        <begin position="1"/>
        <end position="21"/>
    </location>
</feature>
<dbReference type="InterPro" id="IPR036182">
    <property type="entry name" value="PCuAC_sf"/>
</dbReference>
<sequence length="192" mass="19451">MVAAAGCTSQPRMKWDSPGMATNDGGNAGVAGILLRNAFLIGEPAGRPMEAGAGMPLYLVLINQSGVADRLISVSAPGVFEGSRLPEGGLEIPAGGSAGGTATPQAQLTGLIRPFRSGGTIPVTFHFEHAGAVVVPVPVLPPDQWRTTYSPWPSPAPSPVVPFSAAPSATRSPASVSGRGTPPPATTRGHRT</sequence>
<organism evidence="2 3">
    <name type="scientific">Microbispora oryzae</name>
    <dbReference type="NCBI Taxonomy" id="2806554"/>
    <lineage>
        <taxon>Bacteria</taxon>
        <taxon>Bacillati</taxon>
        <taxon>Actinomycetota</taxon>
        <taxon>Actinomycetes</taxon>
        <taxon>Streptosporangiales</taxon>
        <taxon>Streptosporangiaceae</taxon>
        <taxon>Microbispora</taxon>
    </lineage>
</organism>
<name>A0A940WB32_9ACTN</name>